<sequence>MDFSYTVSLQRRTIGITRLSPYVPPYLRILPLNALHIFASTANVTSRTQVAFLYWNSISGFSNLWILGDYHGLCRPGDDDGLSWSGYGSPWRTVLIPAFRLHLTLVCSIIITQILINKIIFFNLRTSERSPMSDPLSDFHRQLLFQLQKSQKLQHLSVLQADFSLLDQVQAGKYIEDILQNGTDLGLPSSYPVIPKINYSNTARFELSLNQIIDKVFFLLRMKPQTRDNLAINANLDRRRVSSALSPLSAVNLIVEPEALRIGTNGKMIVKIRMPGVRLYRHYRQEAAVCQINMWIDYYLCLKKVRTQIAEIIAQHGGLALEPDNRFVGRRIDEVAKKRLFE</sequence>
<evidence type="ECO:0000313" key="1">
    <source>
        <dbReference type="EMBL" id="CAI9971948.1"/>
    </source>
</evidence>
<gene>
    <name evidence="2" type="ORF">HINF_LOCUS42225</name>
    <name evidence="1" type="ORF">HINF_LOCUS59593</name>
</gene>
<organism evidence="1">
    <name type="scientific">Hexamita inflata</name>
    <dbReference type="NCBI Taxonomy" id="28002"/>
    <lineage>
        <taxon>Eukaryota</taxon>
        <taxon>Metamonada</taxon>
        <taxon>Diplomonadida</taxon>
        <taxon>Hexamitidae</taxon>
        <taxon>Hexamitinae</taxon>
        <taxon>Hexamita</taxon>
    </lineage>
</organism>
<name>A0AA86RC50_9EUKA</name>
<keyword evidence="3" id="KW-1185">Reference proteome</keyword>
<comment type="caution">
    <text evidence="1">The sequence shown here is derived from an EMBL/GenBank/DDBJ whole genome shotgun (WGS) entry which is preliminary data.</text>
</comment>
<protein>
    <submittedName>
        <fullName evidence="1">Uncharacterized protein</fullName>
    </submittedName>
</protein>
<reference evidence="2 3" key="2">
    <citation type="submission" date="2024-07" db="EMBL/GenBank/DDBJ databases">
        <authorList>
            <person name="Akdeniz Z."/>
        </authorList>
    </citation>
    <scope>NUCLEOTIDE SEQUENCE [LARGE SCALE GENOMIC DNA]</scope>
</reference>
<evidence type="ECO:0000313" key="2">
    <source>
        <dbReference type="EMBL" id="CAL6047473.1"/>
    </source>
</evidence>
<reference evidence="1" key="1">
    <citation type="submission" date="2023-06" db="EMBL/GenBank/DDBJ databases">
        <authorList>
            <person name="Kurt Z."/>
        </authorList>
    </citation>
    <scope>NUCLEOTIDE SEQUENCE</scope>
</reference>
<dbReference type="EMBL" id="CATOUU010001099">
    <property type="protein sequence ID" value="CAI9971948.1"/>
    <property type="molecule type" value="Genomic_DNA"/>
</dbReference>
<dbReference type="Proteomes" id="UP001642409">
    <property type="component" value="Unassembled WGS sequence"/>
</dbReference>
<dbReference type="AlphaFoldDB" id="A0AA86RC50"/>
<evidence type="ECO:0000313" key="3">
    <source>
        <dbReference type="Proteomes" id="UP001642409"/>
    </source>
</evidence>
<accession>A0AA86RC50</accession>
<dbReference type="EMBL" id="CAXDID020000171">
    <property type="protein sequence ID" value="CAL6047473.1"/>
    <property type="molecule type" value="Genomic_DNA"/>
</dbReference>
<proteinExistence type="predicted"/>